<feature type="coiled-coil region" evidence="3">
    <location>
        <begin position="247"/>
        <end position="302"/>
    </location>
</feature>
<dbReference type="Pfam" id="PF25555">
    <property type="entry name" value="RAB3A-like_C"/>
    <property type="match status" value="1"/>
</dbReference>
<feature type="region of interest" description="Disordered" evidence="4">
    <location>
        <begin position="118"/>
        <end position="223"/>
    </location>
</feature>
<accession>A0AAV7XTQ5</accession>
<dbReference type="Gene3D" id="1.20.5.4880">
    <property type="match status" value="1"/>
</dbReference>
<evidence type="ECO:0000256" key="3">
    <source>
        <dbReference type="SAM" id="Coils"/>
    </source>
</evidence>
<dbReference type="CDD" id="cd21044">
    <property type="entry name" value="Rab11BD_RAB3IP_like"/>
    <property type="match status" value="1"/>
</dbReference>
<dbReference type="GO" id="GO:0005085">
    <property type="term" value="F:guanyl-nucleotide exchange factor activity"/>
    <property type="evidence" value="ECO:0007669"/>
    <property type="project" value="InterPro"/>
</dbReference>
<keyword evidence="7" id="KW-1185">Reference proteome</keyword>
<feature type="domain" description="GDP/GTP exchange factor Sec2 N-terminal" evidence="5">
    <location>
        <begin position="236"/>
        <end position="323"/>
    </location>
</feature>
<dbReference type="GO" id="GO:0006887">
    <property type="term" value="P:exocytosis"/>
    <property type="evidence" value="ECO:0007669"/>
    <property type="project" value="TreeGrafter"/>
</dbReference>
<evidence type="ECO:0000256" key="1">
    <source>
        <dbReference type="ARBA" id="ARBA00023054"/>
    </source>
</evidence>
<dbReference type="Pfam" id="PF06428">
    <property type="entry name" value="Sec2p"/>
    <property type="match status" value="1"/>
</dbReference>
<evidence type="ECO:0000259" key="5">
    <source>
        <dbReference type="Pfam" id="PF06428"/>
    </source>
</evidence>
<feature type="region of interest" description="Disordered" evidence="4">
    <location>
        <begin position="344"/>
        <end position="409"/>
    </location>
</feature>
<protein>
    <recommendedName>
        <fullName evidence="5">GDP/GTP exchange factor Sec2 N-terminal domain-containing protein</fullName>
    </recommendedName>
</protein>
<feature type="compositionally biased region" description="Basic and acidic residues" evidence="4">
    <location>
        <begin position="353"/>
        <end position="362"/>
    </location>
</feature>
<keyword evidence="1 3" id="KW-0175">Coiled coil</keyword>
<evidence type="ECO:0000256" key="2">
    <source>
        <dbReference type="ARBA" id="ARBA00025794"/>
    </source>
</evidence>
<feature type="compositionally biased region" description="Polar residues" evidence="4">
    <location>
        <begin position="164"/>
        <end position="188"/>
    </location>
</feature>
<comment type="caution">
    <text evidence="6">The sequence shown here is derived from an EMBL/GenBank/DDBJ whole genome shotgun (WGS) entry which is preliminary data.</text>
</comment>
<comment type="similarity">
    <text evidence="2">Belongs to the SEC2 family.</text>
</comment>
<dbReference type="PANTHER" id="PTHR14430">
    <property type="entry name" value="RABIN3-RELATED"/>
    <property type="match status" value="1"/>
</dbReference>
<evidence type="ECO:0000313" key="6">
    <source>
        <dbReference type="EMBL" id="KAJ1529804.1"/>
    </source>
</evidence>
<dbReference type="GO" id="GO:0070319">
    <property type="term" value="C:Golgi to plasma membrane transport vesicle"/>
    <property type="evidence" value="ECO:0007669"/>
    <property type="project" value="TreeGrafter"/>
</dbReference>
<sequence length="577" mass="63378">MKAIDPLLKAAEDPLHLARLADVHVVDVLSKPQVCAGDRSRHPSQTYERTSTSNSTSGEEGYDSINSDEELHEPLHEPPHEPLDQLSVISSGRLFAGGDGGVHQPLSLSMSLGRTLSLNDSEDSGASSSSSTGPPTFQELKVTSDLSSTASPKRATFTIGSPLGTPSSTPVGTPLSTPAGTPKQLSSDSQRRGPGQRGEAPAVPPALPGRPAETSPSPRRSLRLQAEVSAAEAAGDELSAGWNRTVAEAKEQAFSRLQEELRSAHQELRLRDEEVTRLSRIREQVEAELEELTASLFQEAHNMVRDANTRQAAAERSLAESRMQVEVLTAEVAALKTLVLTSTPARPNPHLHPQIDKTKSCDDSGGGGLFRKHRRSPSHFNLKYGRENSPPESPVKENHSQSAPTGGCVQPVAQDQVEPKDGIEVDPNVHRDFLVWRQCPTIDKTNAFVARVYREDIDLCLNFNNRELAERVGWAVECGNIYIEAVGDRSKTAFPKKCALLEVPRQCHYRMRLGDQDTWHSISQICRNRITAVIDFLNYLRYIERGLVKSSVHDVYWEIVRLRKEMCLARLGLSLSS</sequence>
<gene>
    <name evidence="6" type="ORF">ONE63_006549</name>
</gene>
<dbReference type="AlphaFoldDB" id="A0AAV7XTQ5"/>
<proteinExistence type="inferred from homology"/>
<evidence type="ECO:0000256" key="4">
    <source>
        <dbReference type="SAM" id="MobiDB-lite"/>
    </source>
</evidence>
<dbReference type="EMBL" id="JAPTSV010000003">
    <property type="protein sequence ID" value="KAJ1529804.1"/>
    <property type="molecule type" value="Genomic_DNA"/>
</dbReference>
<dbReference type="PANTHER" id="PTHR14430:SF0">
    <property type="entry name" value="SEC2P DOMAIN-CONTAINING PROTEIN"/>
    <property type="match status" value="1"/>
</dbReference>
<dbReference type="InterPro" id="IPR009449">
    <property type="entry name" value="Sec2_N"/>
</dbReference>
<organism evidence="6 7">
    <name type="scientific">Megalurothrips usitatus</name>
    <name type="common">bean blossom thrips</name>
    <dbReference type="NCBI Taxonomy" id="439358"/>
    <lineage>
        <taxon>Eukaryota</taxon>
        <taxon>Metazoa</taxon>
        <taxon>Ecdysozoa</taxon>
        <taxon>Arthropoda</taxon>
        <taxon>Hexapoda</taxon>
        <taxon>Insecta</taxon>
        <taxon>Pterygota</taxon>
        <taxon>Neoptera</taxon>
        <taxon>Paraneoptera</taxon>
        <taxon>Thysanoptera</taxon>
        <taxon>Terebrantia</taxon>
        <taxon>Thripoidea</taxon>
        <taxon>Thripidae</taxon>
        <taxon>Megalurothrips</taxon>
    </lineage>
</organism>
<evidence type="ECO:0000313" key="7">
    <source>
        <dbReference type="Proteomes" id="UP001075354"/>
    </source>
</evidence>
<dbReference type="Proteomes" id="UP001075354">
    <property type="component" value="Chromosome 3"/>
</dbReference>
<feature type="region of interest" description="Disordered" evidence="4">
    <location>
        <begin position="35"/>
        <end position="65"/>
    </location>
</feature>
<name>A0AAV7XTQ5_9NEOP</name>
<dbReference type="InterPro" id="IPR040351">
    <property type="entry name" value="RAB3IL/RAB3IP/Sec2"/>
</dbReference>
<dbReference type="SUPFAM" id="SSF144284">
    <property type="entry name" value="Sec2 N-terminal region"/>
    <property type="match status" value="1"/>
</dbReference>
<reference evidence="6" key="1">
    <citation type="submission" date="2022-12" db="EMBL/GenBank/DDBJ databases">
        <title>Chromosome-level genome assembly of the bean flower thrips Megalurothrips usitatus.</title>
        <authorList>
            <person name="Ma L."/>
            <person name="Liu Q."/>
            <person name="Li H."/>
            <person name="Cai W."/>
        </authorList>
    </citation>
    <scope>NUCLEOTIDE SEQUENCE</scope>
    <source>
        <strain evidence="6">Cailab_2022a</strain>
    </source>
</reference>